<name>A0A7S7NS86_PALFE</name>
<dbReference type="InterPro" id="IPR011006">
    <property type="entry name" value="CheY-like_superfamily"/>
</dbReference>
<evidence type="ECO:0000313" key="1">
    <source>
        <dbReference type="EMBL" id="QOY88798.1"/>
    </source>
</evidence>
<gene>
    <name evidence="1" type="ORF">IRI77_02220</name>
</gene>
<dbReference type="SUPFAM" id="SSF52172">
    <property type="entry name" value="CheY-like"/>
    <property type="match status" value="1"/>
</dbReference>
<evidence type="ECO:0008006" key="3">
    <source>
        <dbReference type="Google" id="ProtNLM"/>
    </source>
</evidence>
<dbReference type="KEGG" id="pfer:IRI77_02220"/>
<accession>A0A7S7NS86</accession>
<protein>
    <recommendedName>
        <fullName evidence="3">Response regulatory domain-containing protein</fullName>
    </recommendedName>
</protein>
<evidence type="ECO:0000313" key="2">
    <source>
        <dbReference type="Proteomes" id="UP000593892"/>
    </source>
</evidence>
<reference evidence="1 2" key="1">
    <citation type="submission" date="2020-10" db="EMBL/GenBank/DDBJ databases">
        <title>Complete genome sequence of Paludibaculum fermentans P105T, a facultatively anaerobic acidobacterium capable of dissimilatory Fe(III) reduction.</title>
        <authorList>
            <person name="Dedysh S.N."/>
            <person name="Beletsky A.V."/>
            <person name="Kulichevskaya I.S."/>
            <person name="Mardanov A.V."/>
            <person name="Ravin N.V."/>
        </authorList>
    </citation>
    <scope>NUCLEOTIDE SEQUENCE [LARGE SCALE GENOMIC DNA]</scope>
    <source>
        <strain evidence="1 2">P105</strain>
    </source>
</reference>
<organism evidence="1 2">
    <name type="scientific">Paludibaculum fermentans</name>
    <dbReference type="NCBI Taxonomy" id="1473598"/>
    <lineage>
        <taxon>Bacteria</taxon>
        <taxon>Pseudomonadati</taxon>
        <taxon>Acidobacteriota</taxon>
        <taxon>Terriglobia</taxon>
        <taxon>Bryobacterales</taxon>
        <taxon>Bryobacteraceae</taxon>
        <taxon>Paludibaculum</taxon>
    </lineage>
</organism>
<proteinExistence type="predicted"/>
<dbReference type="RefSeq" id="WP_194450460.1">
    <property type="nucleotide sequence ID" value="NZ_CP063849.1"/>
</dbReference>
<dbReference type="Gene3D" id="3.40.50.2300">
    <property type="match status" value="1"/>
</dbReference>
<sequence>MIESSRWFPAMALAGRGTWSVAKLVQRIQSVVLCFRKRAHPQKAPAGLVGEGVPRTLAVMGEGADRRALQAAFDERGWAVTYADSTTEALVLQMQQRFPIVLFQREVAGRDWRPAVRVLSRMMPRACVVLMSDTSDMNQWEELVRCGGFDVVRTPVEGNAVIRMVSAAWSIWKQQDSHAARPVAGLKR</sequence>
<dbReference type="AlphaFoldDB" id="A0A7S7NS86"/>
<dbReference type="EMBL" id="CP063849">
    <property type="protein sequence ID" value="QOY88798.1"/>
    <property type="molecule type" value="Genomic_DNA"/>
</dbReference>
<dbReference type="Proteomes" id="UP000593892">
    <property type="component" value="Chromosome"/>
</dbReference>
<keyword evidence="2" id="KW-1185">Reference proteome</keyword>